<dbReference type="Gene3D" id="3.40.50.300">
    <property type="entry name" value="P-loop containing nucleotide triphosphate hydrolases"/>
    <property type="match status" value="1"/>
</dbReference>
<comment type="similarity">
    <text evidence="9">Belongs to the ABC transporter superfamily. Drug exporter-1 (DrugE1) (TC 3.A.1.105) family.</text>
</comment>
<protein>
    <submittedName>
        <fullName evidence="11">ABC-2 type transport system ATP-binding protein</fullName>
    </submittedName>
</protein>
<comment type="subcellular location">
    <subcellularLocation>
        <location evidence="1">Cell membrane</location>
        <topology evidence="1">Peripheral membrane protein</topology>
        <orientation evidence="1">Cytoplasmic side</orientation>
    </subcellularLocation>
</comment>
<evidence type="ECO:0000256" key="4">
    <source>
        <dbReference type="ARBA" id="ARBA00022741"/>
    </source>
</evidence>
<gene>
    <name evidence="11" type="ORF">SAMN05216298_2383</name>
</gene>
<dbReference type="GO" id="GO:0016887">
    <property type="term" value="F:ATP hydrolysis activity"/>
    <property type="evidence" value="ECO:0007669"/>
    <property type="project" value="InterPro"/>
</dbReference>
<dbReference type="PROSITE" id="PS00211">
    <property type="entry name" value="ABC_TRANSPORTER_1"/>
    <property type="match status" value="1"/>
</dbReference>
<dbReference type="AlphaFoldDB" id="A0A1G9GRY9"/>
<dbReference type="InterPro" id="IPR025302">
    <property type="entry name" value="DrrA1/2-like_C"/>
</dbReference>
<dbReference type="Pfam" id="PF00005">
    <property type="entry name" value="ABC_tran"/>
    <property type="match status" value="1"/>
</dbReference>
<evidence type="ECO:0000256" key="1">
    <source>
        <dbReference type="ARBA" id="ARBA00004413"/>
    </source>
</evidence>
<evidence type="ECO:0000259" key="10">
    <source>
        <dbReference type="PROSITE" id="PS50893"/>
    </source>
</evidence>
<dbReference type="InterPro" id="IPR003593">
    <property type="entry name" value="AAA+_ATPase"/>
</dbReference>
<keyword evidence="12" id="KW-1185">Reference proteome</keyword>
<evidence type="ECO:0000313" key="11">
    <source>
        <dbReference type="EMBL" id="SDL03372.1"/>
    </source>
</evidence>
<dbReference type="InterPro" id="IPR017871">
    <property type="entry name" value="ABC_transporter-like_CS"/>
</dbReference>
<reference evidence="12" key="1">
    <citation type="submission" date="2016-10" db="EMBL/GenBank/DDBJ databases">
        <authorList>
            <person name="Varghese N."/>
            <person name="Submissions S."/>
        </authorList>
    </citation>
    <scope>NUCLEOTIDE SEQUENCE [LARGE SCALE GENOMIC DNA]</scope>
    <source>
        <strain evidence="12">CGMCC 4.3147</strain>
    </source>
</reference>
<dbReference type="PANTHER" id="PTHR43582">
    <property type="entry name" value="LINEARMYCIN RESISTANCE ATP-BINDING PROTEIN LNRL"/>
    <property type="match status" value="1"/>
</dbReference>
<evidence type="ECO:0000256" key="2">
    <source>
        <dbReference type="ARBA" id="ARBA00022448"/>
    </source>
</evidence>
<evidence type="ECO:0000256" key="6">
    <source>
        <dbReference type="ARBA" id="ARBA00022967"/>
    </source>
</evidence>
<dbReference type="GO" id="GO:0046677">
    <property type="term" value="P:response to antibiotic"/>
    <property type="evidence" value="ECO:0007669"/>
    <property type="project" value="UniProtKB-KW"/>
</dbReference>
<dbReference type="GO" id="GO:1900753">
    <property type="term" value="P:doxorubicin transport"/>
    <property type="evidence" value="ECO:0007669"/>
    <property type="project" value="InterPro"/>
</dbReference>
<dbReference type="GO" id="GO:0005886">
    <property type="term" value="C:plasma membrane"/>
    <property type="evidence" value="ECO:0007669"/>
    <property type="project" value="UniProtKB-SubCell"/>
</dbReference>
<dbReference type="PROSITE" id="PS50893">
    <property type="entry name" value="ABC_TRANSPORTER_2"/>
    <property type="match status" value="1"/>
</dbReference>
<keyword evidence="6" id="KW-1278">Translocase</keyword>
<dbReference type="SUPFAM" id="SSF52540">
    <property type="entry name" value="P-loop containing nucleoside triphosphate hydrolases"/>
    <property type="match status" value="1"/>
</dbReference>
<keyword evidence="3" id="KW-1003">Cell membrane</keyword>
<dbReference type="FunFam" id="3.40.50.300:FF:000589">
    <property type="entry name" value="ABC transporter, ATP-binding subunit"/>
    <property type="match status" value="1"/>
</dbReference>
<dbReference type="GO" id="GO:0043215">
    <property type="term" value="P:daunorubicin transport"/>
    <property type="evidence" value="ECO:0007669"/>
    <property type="project" value="InterPro"/>
</dbReference>
<keyword evidence="7" id="KW-0472">Membrane</keyword>
<accession>A0A1G9GRY9</accession>
<dbReference type="Pfam" id="PF13732">
    <property type="entry name" value="DrrA1-3_C"/>
    <property type="match status" value="1"/>
</dbReference>
<dbReference type="OrthoDB" id="9804819at2"/>
<organism evidence="11 12">
    <name type="scientific">Glycomyces sambucus</name>
    <dbReference type="NCBI Taxonomy" id="380244"/>
    <lineage>
        <taxon>Bacteria</taxon>
        <taxon>Bacillati</taxon>
        <taxon>Actinomycetota</taxon>
        <taxon>Actinomycetes</taxon>
        <taxon>Glycomycetales</taxon>
        <taxon>Glycomycetaceae</taxon>
        <taxon>Glycomyces</taxon>
    </lineage>
</organism>
<dbReference type="InterPro" id="IPR027417">
    <property type="entry name" value="P-loop_NTPase"/>
</dbReference>
<proteinExistence type="inferred from homology"/>
<dbReference type="InterPro" id="IPR003439">
    <property type="entry name" value="ABC_transporter-like_ATP-bd"/>
</dbReference>
<evidence type="ECO:0000256" key="9">
    <source>
        <dbReference type="ARBA" id="ARBA00049985"/>
    </source>
</evidence>
<dbReference type="STRING" id="380244.SAMN05216298_2383"/>
<dbReference type="SMART" id="SM00382">
    <property type="entry name" value="AAA"/>
    <property type="match status" value="1"/>
</dbReference>
<dbReference type="PANTHER" id="PTHR43582:SF5">
    <property type="entry name" value="ABC TRANSPORTER"/>
    <property type="match status" value="1"/>
</dbReference>
<evidence type="ECO:0000256" key="5">
    <source>
        <dbReference type="ARBA" id="ARBA00022840"/>
    </source>
</evidence>
<keyword evidence="2" id="KW-0813">Transport</keyword>
<evidence type="ECO:0000313" key="12">
    <source>
        <dbReference type="Proteomes" id="UP000198662"/>
    </source>
</evidence>
<keyword evidence="4" id="KW-0547">Nucleotide-binding</keyword>
<evidence type="ECO:0000256" key="7">
    <source>
        <dbReference type="ARBA" id="ARBA00023136"/>
    </source>
</evidence>
<dbReference type="Proteomes" id="UP000198662">
    <property type="component" value="Unassembled WGS sequence"/>
</dbReference>
<name>A0A1G9GRY9_9ACTN</name>
<evidence type="ECO:0000256" key="3">
    <source>
        <dbReference type="ARBA" id="ARBA00022475"/>
    </source>
</evidence>
<keyword evidence="8" id="KW-0046">Antibiotic resistance</keyword>
<evidence type="ECO:0000256" key="8">
    <source>
        <dbReference type="ARBA" id="ARBA00023251"/>
    </source>
</evidence>
<dbReference type="GO" id="GO:0005524">
    <property type="term" value="F:ATP binding"/>
    <property type="evidence" value="ECO:0007669"/>
    <property type="project" value="UniProtKB-KW"/>
</dbReference>
<feature type="domain" description="ABC transporter" evidence="10">
    <location>
        <begin position="3"/>
        <end position="237"/>
    </location>
</feature>
<dbReference type="RefSeq" id="WP_091048428.1">
    <property type="nucleotide sequence ID" value="NZ_FNGF01000003.1"/>
</dbReference>
<sequence>MLIETKGLKKTFKSRGKEVEAVRGVDLAVKEGEVFGLLGPNGAGKTTTMRMLSTLIEPTDGEAVVCGHDLAREAGKVRRDIGYVGQAGGTWGEVTAREELVMQGRLYGMSKKRSQARAIEVLESFQLGEYADRNVKTYSGGQKRRLDIALGIMHEPKLLFLDEPTTGLDPQSRAHMWDEVRALRERGTAIFLTTHYLDEADALCDRLAIIDHGEIVAEGTPIALKKEVAGDVVAVGVADRASEARDLFGAKDFVREVEAGEPDPATGVAVLRLYVDDGASALPELLRALDGADISPASIELHRPSLDDVFLKQTGRSLREEK</sequence>
<dbReference type="EMBL" id="FNGF01000003">
    <property type="protein sequence ID" value="SDL03372.1"/>
    <property type="molecule type" value="Genomic_DNA"/>
</dbReference>
<keyword evidence="5 11" id="KW-0067">ATP-binding</keyword>
<dbReference type="NCBIfam" id="TIGR01188">
    <property type="entry name" value="drrA"/>
    <property type="match status" value="1"/>
</dbReference>
<dbReference type="InterPro" id="IPR005894">
    <property type="entry name" value="DrrA"/>
</dbReference>